<feature type="transmembrane region" description="Helical" evidence="6">
    <location>
        <begin position="79"/>
        <end position="97"/>
    </location>
</feature>
<evidence type="ECO:0000256" key="6">
    <source>
        <dbReference type="SAM" id="Phobius"/>
    </source>
</evidence>
<dbReference type="EMBL" id="JBHMFI010000001">
    <property type="protein sequence ID" value="MFB9073648.1"/>
    <property type="molecule type" value="Genomic_DNA"/>
</dbReference>
<proteinExistence type="predicted"/>
<evidence type="ECO:0000256" key="2">
    <source>
        <dbReference type="ARBA" id="ARBA00022475"/>
    </source>
</evidence>
<evidence type="ECO:0000256" key="4">
    <source>
        <dbReference type="ARBA" id="ARBA00022989"/>
    </source>
</evidence>
<comment type="subcellular location">
    <subcellularLocation>
        <location evidence="1">Cell membrane</location>
        <topology evidence="1">Multi-pass membrane protein</topology>
    </subcellularLocation>
</comment>
<feature type="transmembrane region" description="Helical" evidence="6">
    <location>
        <begin position="237"/>
        <end position="262"/>
    </location>
</feature>
<keyword evidence="2" id="KW-1003">Cell membrane</keyword>
<comment type="caution">
    <text evidence="7">The sequence shown here is derived from an EMBL/GenBank/DDBJ whole genome shotgun (WGS) entry which is preliminary data.</text>
</comment>
<keyword evidence="4 6" id="KW-1133">Transmembrane helix</keyword>
<reference evidence="7 8" key="1">
    <citation type="submission" date="2024-09" db="EMBL/GenBank/DDBJ databases">
        <authorList>
            <person name="Sun Q."/>
            <person name="Mori K."/>
        </authorList>
    </citation>
    <scope>NUCLEOTIDE SEQUENCE [LARGE SCALE GENOMIC DNA]</scope>
    <source>
        <strain evidence="7 8">CCM 7609</strain>
    </source>
</reference>
<feature type="transmembrane region" description="Helical" evidence="6">
    <location>
        <begin position="299"/>
        <end position="317"/>
    </location>
</feature>
<dbReference type="PANTHER" id="PTHR43124:SF3">
    <property type="entry name" value="CHLORAMPHENICOL EFFLUX PUMP RV0191"/>
    <property type="match status" value="1"/>
</dbReference>
<feature type="transmembrane region" description="Helical" evidence="6">
    <location>
        <begin position="323"/>
        <end position="348"/>
    </location>
</feature>
<evidence type="ECO:0000256" key="5">
    <source>
        <dbReference type="ARBA" id="ARBA00023136"/>
    </source>
</evidence>
<gene>
    <name evidence="7" type="ORF">ACFFX0_21575</name>
</gene>
<dbReference type="RefSeq" id="WP_378040461.1">
    <property type="nucleotide sequence ID" value="NZ_JBHLWH010000013.1"/>
</dbReference>
<sequence>MSTPHPAVRGQPALWGLMWIAVWGFSGFFLSYSTLVPISLDRGLTAVTGGTLLTIMMLSVIAVQPAAPALRQRWGPRRTIGSSLLLMAVGHGASLVIPHPVAALLVTGVAVGCGFGVLVVVATAAVPAVSRPDRAGHALGQFGAATSAAAAVGAPLGLWFSGVVPLEVFRLMAATCVLLAFAALRGVPDRVAEVSGAGAVEPLEPLEPLETTVEGEARRDGAARSSVTVSGRVSARWWAALGPVLLPFLVSMAAYGLVIAFGPGGGTAHPAVFIATMQAASVAGRWVSGSLTDRLDPTAVYTAGIAMTAAGLVAVALVGSPCLLAACLVLMGLGIGTVQSASLVMAFARATSHGAASVGWNMSFDTGLGLAGVFGGLGFTYLGPGATFAGVAGLLLLASIPLWLRRNRNLSRHRNRRQNG</sequence>
<dbReference type="SUPFAM" id="SSF103473">
    <property type="entry name" value="MFS general substrate transporter"/>
    <property type="match status" value="1"/>
</dbReference>
<evidence type="ECO:0000313" key="8">
    <source>
        <dbReference type="Proteomes" id="UP001589575"/>
    </source>
</evidence>
<feature type="transmembrane region" description="Helical" evidence="6">
    <location>
        <begin position="385"/>
        <end position="404"/>
    </location>
</feature>
<feature type="transmembrane region" description="Helical" evidence="6">
    <location>
        <begin position="103"/>
        <end position="126"/>
    </location>
</feature>
<evidence type="ECO:0000256" key="3">
    <source>
        <dbReference type="ARBA" id="ARBA00022692"/>
    </source>
</evidence>
<protein>
    <submittedName>
        <fullName evidence="7">MFS transporter</fullName>
    </submittedName>
</protein>
<keyword evidence="5 6" id="KW-0472">Membrane</keyword>
<accession>A0ABV5G5B3</accession>
<feature type="transmembrane region" description="Helical" evidence="6">
    <location>
        <begin position="138"/>
        <end position="162"/>
    </location>
</feature>
<feature type="transmembrane region" description="Helical" evidence="6">
    <location>
        <begin position="44"/>
        <end position="67"/>
    </location>
</feature>
<organism evidence="7 8">
    <name type="scientific">Citricoccus parietis</name>
    <dbReference type="NCBI Taxonomy" id="592307"/>
    <lineage>
        <taxon>Bacteria</taxon>
        <taxon>Bacillati</taxon>
        <taxon>Actinomycetota</taxon>
        <taxon>Actinomycetes</taxon>
        <taxon>Micrococcales</taxon>
        <taxon>Micrococcaceae</taxon>
        <taxon>Citricoccus</taxon>
    </lineage>
</organism>
<dbReference type="PANTHER" id="PTHR43124">
    <property type="entry name" value="PURINE EFFLUX PUMP PBUE"/>
    <property type="match status" value="1"/>
</dbReference>
<dbReference type="Gene3D" id="1.20.1250.20">
    <property type="entry name" value="MFS general substrate transporter like domains"/>
    <property type="match status" value="2"/>
</dbReference>
<name>A0ABV5G5B3_9MICC</name>
<evidence type="ECO:0000256" key="1">
    <source>
        <dbReference type="ARBA" id="ARBA00004651"/>
    </source>
</evidence>
<feature type="transmembrane region" description="Helical" evidence="6">
    <location>
        <begin position="168"/>
        <end position="187"/>
    </location>
</feature>
<keyword evidence="3 6" id="KW-0812">Transmembrane</keyword>
<evidence type="ECO:0000313" key="7">
    <source>
        <dbReference type="EMBL" id="MFB9073648.1"/>
    </source>
</evidence>
<feature type="transmembrane region" description="Helical" evidence="6">
    <location>
        <begin position="12"/>
        <end position="32"/>
    </location>
</feature>
<dbReference type="InterPro" id="IPR050189">
    <property type="entry name" value="MFS_Efflux_Transporters"/>
</dbReference>
<dbReference type="Pfam" id="PF07690">
    <property type="entry name" value="MFS_1"/>
    <property type="match status" value="1"/>
</dbReference>
<dbReference type="InterPro" id="IPR036259">
    <property type="entry name" value="MFS_trans_sf"/>
</dbReference>
<dbReference type="InterPro" id="IPR011701">
    <property type="entry name" value="MFS"/>
</dbReference>
<keyword evidence="8" id="KW-1185">Reference proteome</keyword>
<dbReference type="Proteomes" id="UP001589575">
    <property type="component" value="Unassembled WGS sequence"/>
</dbReference>